<dbReference type="PROSITE" id="PS50112">
    <property type="entry name" value="PAS"/>
    <property type="match status" value="1"/>
</dbReference>
<dbReference type="NCBIfam" id="TIGR00229">
    <property type="entry name" value="sensory_box"/>
    <property type="match status" value="2"/>
</dbReference>
<keyword evidence="11" id="KW-0418">Kinase</keyword>
<evidence type="ECO:0000256" key="9">
    <source>
        <dbReference type="ARBA" id="ARBA00022737"/>
    </source>
</evidence>
<comment type="catalytic activity">
    <reaction evidence="1">
        <text>ATP + protein L-histidine = ADP + protein N-phospho-L-histidine.</text>
        <dbReference type="EC" id="2.7.13.3"/>
    </reaction>
</comment>
<gene>
    <name evidence="19" type="ORF">GCM10009416_05430</name>
</gene>
<dbReference type="Pfam" id="PF07536">
    <property type="entry name" value="HWE_HK"/>
    <property type="match status" value="1"/>
</dbReference>
<evidence type="ECO:0000256" key="14">
    <source>
        <dbReference type="ARBA" id="ARBA00023026"/>
    </source>
</evidence>
<proteinExistence type="predicted"/>
<dbReference type="Gene3D" id="3.30.565.10">
    <property type="entry name" value="Histidine kinase-like ATPase, C-terminal domain"/>
    <property type="match status" value="1"/>
</dbReference>
<evidence type="ECO:0000256" key="10">
    <source>
        <dbReference type="ARBA" id="ARBA00022741"/>
    </source>
</evidence>
<dbReference type="InterPro" id="IPR001610">
    <property type="entry name" value="PAC"/>
</dbReference>
<dbReference type="CDD" id="cd00130">
    <property type="entry name" value="PAS"/>
    <property type="match status" value="2"/>
</dbReference>
<keyword evidence="20" id="KW-1185">Reference proteome</keyword>
<sequence>MMQRTLDGTDGDRGPLGLAAPHEPKVRPGSADSGAGGAEPPASAREAELEAEVARLRRALAKAERAAARDVEVERRAVAALAESEARLRLAQEAAEVGVFERNVSTGRAHWSAAMFRIYGLGPEGRSPEVTDEEYLSLLDEEDRERHRARRNARRADPAAPRYAHEFRIRRVDTGEVRWISSRGEIVRDAAGRPLLVRGTNHDITDRRRAEIALADSEARFRSLAEALPGFVWTAKADGAFDWVSPRWYAYSGAEPGAALGWGWGAWLHPEDRGRVAEGWRGAVAAGAPEHEDEFRLRGAGGEYRWFLTRVAPVRGRDGRVERWVGTCTDVDPRHKAEERQCLLVNELNHRVKNSLAVALALADQTRRACDAANHPPERFHADFQTRLVALAAAHDLLTREHWEGAPLTKLVQTALAPHAGKAGASASRVSAAGPPVRLAPETAIALAMAMHELATNAAKHGALSVPAGRVEVVWRVESPPAAPGGMLVLHWSEHGGPPVEGPPKRRGFGSRLIERGLPIQLGRGGTVDLDFAPGGLRCRIAAPLQPAA</sequence>
<evidence type="ECO:0000256" key="15">
    <source>
        <dbReference type="ARBA" id="ARBA00023170"/>
    </source>
</evidence>
<dbReference type="InterPro" id="IPR000700">
    <property type="entry name" value="PAS-assoc_C"/>
</dbReference>
<feature type="domain" description="PAC" evidence="18">
    <location>
        <begin position="163"/>
        <end position="216"/>
    </location>
</feature>
<feature type="compositionally biased region" description="Low complexity" evidence="16">
    <location>
        <begin position="27"/>
        <end position="44"/>
    </location>
</feature>
<evidence type="ECO:0000256" key="12">
    <source>
        <dbReference type="ARBA" id="ARBA00022840"/>
    </source>
</evidence>
<dbReference type="PANTHER" id="PTHR41523">
    <property type="entry name" value="TWO-COMPONENT SYSTEM SENSOR PROTEIN"/>
    <property type="match status" value="1"/>
</dbReference>
<dbReference type="SMART" id="SM00086">
    <property type="entry name" value="PAC"/>
    <property type="match status" value="2"/>
</dbReference>
<keyword evidence="3" id="KW-0600">Photoreceptor protein</keyword>
<evidence type="ECO:0000256" key="1">
    <source>
        <dbReference type="ARBA" id="ARBA00000085"/>
    </source>
</evidence>
<evidence type="ECO:0000256" key="13">
    <source>
        <dbReference type="ARBA" id="ARBA00022991"/>
    </source>
</evidence>
<keyword evidence="15" id="KW-0675">Receptor</keyword>
<keyword evidence="8" id="KW-0808">Transferase</keyword>
<dbReference type="InterPro" id="IPR035965">
    <property type="entry name" value="PAS-like_dom_sf"/>
</dbReference>
<dbReference type="SUPFAM" id="SSF55785">
    <property type="entry name" value="PYP-like sensor domain (PAS domain)"/>
    <property type="match status" value="2"/>
</dbReference>
<dbReference type="SMART" id="SM00911">
    <property type="entry name" value="HWE_HK"/>
    <property type="match status" value="1"/>
</dbReference>
<accession>A0ABN1EMZ9</accession>
<dbReference type="Gene3D" id="3.30.450.20">
    <property type="entry name" value="PAS domain"/>
    <property type="match status" value="2"/>
</dbReference>
<keyword evidence="6" id="KW-0285">Flavoprotein</keyword>
<dbReference type="Pfam" id="PF08447">
    <property type="entry name" value="PAS_3"/>
    <property type="match status" value="2"/>
</dbReference>
<evidence type="ECO:0000256" key="16">
    <source>
        <dbReference type="SAM" id="MobiDB-lite"/>
    </source>
</evidence>
<keyword evidence="7" id="KW-0288">FMN</keyword>
<evidence type="ECO:0000256" key="8">
    <source>
        <dbReference type="ARBA" id="ARBA00022679"/>
    </source>
</evidence>
<evidence type="ECO:0000259" key="18">
    <source>
        <dbReference type="PROSITE" id="PS50113"/>
    </source>
</evidence>
<keyword evidence="9" id="KW-0677">Repeat</keyword>
<feature type="domain" description="PAS" evidence="17">
    <location>
        <begin position="217"/>
        <end position="287"/>
    </location>
</feature>
<dbReference type="InterPro" id="IPR036890">
    <property type="entry name" value="HATPase_C_sf"/>
</dbReference>
<keyword evidence="12" id="KW-0067">ATP-binding</keyword>
<keyword evidence="10" id="KW-0547">Nucleotide-binding</keyword>
<dbReference type="InterPro" id="IPR000014">
    <property type="entry name" value="PAS"/>
</dbReference>
<dbReference type="Gene3D" id="2.10.70.100">
    <property type="match status" value="1"/>
</dbReference>
<name>A0ABN1EMZ9_9PROT</name>
<dbReference type="Proteomes" id="UP001501588">
    <property type="component" value="Unassembled WGS sequence"/>
</dbReference>
<feature type="region of interest" description="Disordered" evidence="16">
    <location>
        <begin position="1"/>
        <end position="47"/>
    </location>
</feature>
<evidence type="ECO:0000256" key="7">
    <source>
        <dbReference type="ARBA" id="ARBA00022643"/>
    </source>
</evidence>
<comment type="caution">
    <text evidence="19">The sequence shown here is derived from an EMBL/GenBank/DDBJ whole genome shotgun (WGS) entry which is preliminary data.</text>
</comment>
<evidence type="ECO:0000256" key="4">
    <source>
        <dbReference type="ARBA" id="ARBA00022553"/>
    </source>
</evidence>
<dbReference type="InterPro" id="IPR013655">
    <property type="entry name" value="PAS_fold_3"/>
</dbReference>
<protein>
    <recommendedName>
        <fullName evidence="2">histidine kinase</fullName>
        <ecNumber evidence="2">2.7.13.3</ecNumber>
    </recommendedName>
</protein>
<dbReference type="PANTHER" id="PTHR41523:SF7">
    <property type="entry name" value="HISTIDINE KINASE"/>
    <property type="match status" value="1"/>
</dbReference>
<dbReference type="SMART" id="SM00091">
    <property type="entry name" value="PAS"/>
    <property type="match status" value="2"/>
</dbReference>
<reference evidence="19 20" key="1">
    <citation type="journal article" date="2019" name="Int. J. Syst. Evol. Microbiol.">
        <title>The Global Catalogue of Microorganisms (GCM) 10K type strain sequencing project: providing services to taxonomists for standard genome sequencing and annotation.</title>
        <authorList>
            <consortium name="The Broad Institute Genomics Platform"/>
            <consortium name="The Broad Institute Genome Sequencing Center for Infectious Disease"/>
            <person name="Wu L."/>
            <person name="Ma J."/>
        </authorList>
    </citation>
    <scope>NUCLEOTIDE SEQUENCE [LARGE SCALE GENOMIC DNA]</scope>
    <source>
        <strain evidence="19 20">JCM 9933</strain>
    </source>
</reference>
<dbReference type="EC" id="2.7.13.3" evidence="2"/>
<evidence type="ECO:0000256" key="3">
    <source>
        <dbReference type="ARBA" id="ARBA00022543"/>
    </source>
</evidence>
<keyword evidence="13" id="KW-0157">Chromophore</keyword>
<dbReference type="EMBL" id="BAAAFZ010000007">
    <property type="protein sequence ID" value="GAA0569841.1"/>
    <property type="molecule type" value="Genomic_DNA"/>
</dbReference>
<keyword evidence="5" id="KW-0716">Sensory transduction</keyword>
<evidence type="ECO:0000259" key="17">
    <source>
        <dbReference type="PROSITE" id="PS50112"/>
    </source>
</evidence>
<dbReference type="PROSITE" id="PS50113">
    <property type="entry name" value="PAC"/>
    <property type="match status" value="2"/>
</dbReference>
<organism evidence="19 20">
    <name type="scientific">Craurococcus roseus</name>
    <dbReference type="NCBI Taxonomy" id="77585"/>
    <lineage>
        <taxon>Bacteria</taxon>
        <taxon>Pseudomonadati</taxon>
        <taxon>Pseudomonadota</taxon>
        <taxon>Alphaproteobacteria</taxon>
        <taxon>Acetobacterales</taxon>
        <taxon>Acetobacteraceae</taxon>
        <taxon>Craurococcus</taxon>
    </lineage>
</organism>
<keyword evidence="14" id="KW-0843">Virulence</keyword>
<evidence type="ECO:0000313" key="19">
    <source>
        <dbReference type="EMBL" id="GAA0569841.1"/>
    </source>
</evidence>
<dbReference type="InterPro" id="IPR011102">
    <property type="entry name" value="Sig_transdc_His_kinase_HWE"/>
</dbReference>
<evidence type="ECO:0000256" key="11">
    <source>
        <dbReference type="ARBA" id="ARBA00022777"/>
    </source>
</evidence>
<feature type="domain" description="PAC" evidence="18">
    <location>
        <begin position="291"/>
        <end position="343"/>
    </location>
</feature>
<evidence type="ECO:0000313" key="20">
    <source>
        <dbReference type="Proteomes" id="UP001501588"/>
    </source>
</evidence>
<keyword evidence="4" id="KW-0597">Phosphoprotein</keyword>
<evidence type="ECO:0000256" key="2">
    <source>
        <dbReference type="ARBA" id="ARBA00012438"/>
    </source>
</evidence>
<evidence type="ECO:0000256" key="6">
    <source>
        <dbReference type="ARBA" id="ARBA00022630"/>
    </source>
</evidence>
<evidence type="ECO:0000256" key="5">
    <source>
        <dbReference type="ARBA" id="ARBA00022606"/>
    </source>
</evidence>